<sequence>MESDEVLNYIRDQFAKGVARDEIEKALLSSGWAKEQIDKAFQTINSQTAIPADVQLNPISSHPQKEFSFKKPLLIFGIIAVAFILTSAGVFFFLKSQRNNKLQESAVEQDGIVNWKTYKSELHGYEIKYPPEWKFKEIPADEIDRGIARIVFGPQEELHEGITAPNVEDINNISILKLSSKFSLETTLASYNFKEPGKNLLVGGYSARQFEKPFGHEQGGVLYVTTFVKRGNDLFVVTGNFIPSVLSLTKRSPEELRGIYDRMLLSMKFIAQATTIPEQETDTSNWQSYTNPEFGYSLKIPPGWKEKIDSDNEQKRFRVYGPDGSSSDELGKFEAELQILTLPYDHPAVKDTRSEQERLQEVNRQLGLNPGAEETIEGLPVKKIKNVNLDGCETPQFFFNEGGYKYGYSTACLGKTRYLSLLLFADRPEIVEKYKSIYDAVVESFKFNQFKL</sequence>
<comment type="caution">
    <text evidence="2">The sequence shown here is derived from an EMBL/GenBank/DDBJ whole genome shotgun (WGS) entry which is preliminary data.</text>
</comment>
<reference evidence="2 3" key="1">
    <citation type="journal article" date="2016" name="Nat. Commun.">
        <title>Thousands of microbial genomes shed light on interconnected biogeochemical processes in an aquifer system.</title>
        <authorList>
            <person name="Anantharaman K."/>
            <person name="Brown C.T."/>
            <person name="Hug L.A."/>
            <person name="Sharon I."/>
            <person name="Castelle C.J."/>
            <person name="Probst A.J."/>
            <person name="Thomas B.C."/>
            <person name="Singh A."/>
            <person name="Wilkins M.J."/>
            <person name="Karaoz U."/>
            <person name="Brodie E.L."/>
            <person name="Williams K.H."/>
            <person name="Hubbard S.S."/>
            <person name="Banfield J.F."/>
        </authorList>
    </citation>
    <scope>NUCLEOTIDE SEQUENCE [LARGE SCALE GENOMIC DNA]</scope>
</reference>
<protein>
    <submittedName>
        <fullName evidence="2">Uncharacterized protein</fullName>
    </submittedName>
</protein>
<accession>A0A1F8BLE2</accession>
<dbReference type="STRING" id="1802521.A2893_01850"/>
<dbReference type="Proteomes" id="UP000176725">
    <property type="component" value="Unassembled WGS sequence"/>
</dbReference>
<keyword evidence="1" id="KW-1133">Transmembrane helix</keyword>
<evidence type="ECO:0000313" key="3">
    <source>
        <dbReference type="Proteomes" id="UP000176725"/>
    </source>
</evidence>
<keyword evidence="1" id="KW-0812">Transmembrane</keyword>
<organism evidence="2 3">
    <name type="scientific">Candidatus Woesebacteria bacterium RIFCSPLOWO2_01_FULL_39_25</name>
    <dbReference type="NCBI Taxonomy" id="1802521"/>
    <lineage>
        <taxon>Bacteria</taxon>
        <taxon>Candidatus Woeseibacteriota</taxon>
    </lineage>
</organism>
<keyword evidence="1" id="KW-0472">Membrane</keyword>
<dbReference type="AlphaFoldDB" id="A0A1F8BLE2"/>
<gene>
    <name evidence="2" type="ORF">A2893_01850</name>
</gene>
<proteinExistence type="predicted"/>
<evidence type="ECO:0000256" key="1">
    <source>
        <dbReference type="SAM" id="Phobius"/>
    </source>
</evidence>
<dbReference type="EMBL" id="MGHH01000009">
    <property type="protein sequence ID" value="OGM64489.1"/>
    <property type="molecule type" value="Genomic_DNA"/>
</dbReference>
<name>A0A1F8BLE2_9BACT</name>
<feature type="transmembrane region" description="Helical" evidence="1">
    <location>
        <begin position="73"/>
        <end position="94"/>
    </location>
</feature>
<evidence type="ECO:0000313" key="2">
    <source>
        <dbReference type="EMBL" id="OGM64489.1"/>
    </source>
</evidence>